<keyword evidence="2" id="KW-1185">Reference proteome</keyword>
<dbReference type="Proteomes" id="UP001432312">
    <property type="component" value="Chromosome"/>
</dbReference>
<gene>
    <name evidence="1" type="ORF">OHA91_30510</name>
</gene>
<dbReference type="RefSeq" id="WP_078959256.1">
    <property type="nucleotide sequence ID" value="NZ_CP108036.1"/>
</dbReference>
<sequence length="214" mass="22975">MLMRAPKESGSWTWDLDDVAQPGLESVLEIAGRMSAVLEAHALLAPDSLEWDWSIAGKGVLGVSCRLNIRARPLADPALPDRLRACRPTGNPQADIGGILVLGSGAWFDANGVRHEEHRLVELLVNSNELGTWAELSVFHDVWGQCDFRGEPQPIIHANNAPRLASALRELDQVLGVAAEPGEPTYYGRAEGYGLGTPDLIDGLGPDLTDAAPC</sequence>
<dbReference type="EMBL" id="CP108036">
    <property type="protein sequence ID" value="WUN82465.1"/>
    <property type="molecule type" value="Genomic_DNA"/>
</dbReference>
<protein>
    <submittedName>
        <fullName evidence="1">Uncharacterized protein</fullName>
    </submittedName>
</protein>
<evidence type="ECO:0000313" key="1">
    <source>
        <dbReference type="EMBL" id="WUN82465.1"/>
    </source>
</evidence>
<organism evidence="1 2">
    <name type="scientific">Streptomyces erythrochromogenes</name>
    <dbReference type="NCBI Taxonomy" id="285574"/>
    <lineage>
        <taxon>Bacteria</taxon>
        <taxon>Bacillati</taxon>
        <taxon>Actinomycetota</taxon>
        <taxon>Actinomycetes</taxon>
        <taxon>Kitasatosporales</taxon>
        <taxon>Streptomycetaceae</taxon>
        <taxon>Streptomyces</taxon>
    </lineage>
</organism>
<dbReference type="GeneID" id="95500468"/>
<proteinExistence type="predicted"/>
<name>A0ABZ1QJ31_9ACTN</name>
<evidence type="ECO:0000313" key="2">
    <source>
        <dbReference type="Proteomes" id="UP001432312"/>
    </source>
</evidence>
<reference evidence="1" key="1">
    <citation type="submission" date="2022-10" db="EMBL/GenBank/DDBJ databases">
        <title>The complete genomes of actinobacterial strains from the NBC collection.</title>
        <authorList>
            <person name="Joergensen T.S."/>
            <person name="Alvarez Arevalo M."/>
            <person name="Sterndorff E.B."/>
            <person name="Faurdal D."/>
            <person name="Vuksanovic O."/>
            <person name="Mourched A.-S."/>
            <person name="Charusanti P."/>
            <person name="Shaw S."/>
            <person name="Blin K."/>
            <person name="Weber T."/>
        </authorList>
    </citation>
    <scope>NUCLEOTIDE SEQUENCE</scope>
    <source>
        <strain evidence="1">NBC_00303</strain>
    </source>
</reference>
<accession>A0ABZ1QJ31</accession>